<gene>
    <name evidence="2" type="ORF">PGRI_009460</name>
</gene>
<sequence>MAREVLIMGRTQNLRDVESNNENKSSNWRDWTLLLLWGVIGYACIILVVLAYFNPGLILFDISSLLFRKEISPFFAFSQGTAHYSKPQGFKIVALVPFHYHERTAILDCYLQKNLVHNNGFLDQVVFVPQTDDAVSMEWLYSIVNQTPEYSIFSHGYENEWKVAKDNVMYIRIDGDVVFLEDNAISTIVKTKLDNPSMLIVSANVANEAALASLHSHPGTALPYLPELYEVKQPSRSKSQLKHDWRASSLPRWQGPLSFRVHKDFEPPFEGHRWLLPRDAGSDRDPIARSIYTDTGPTLHDWTVGAQQHYSFLHHLENNDLGRYKFPIWVDPTEPISDNFGCFWGNDAVDLHRIFRNDNQNGSSRNWHMPDGSRPHVIIDGKGLVSHYSARQGAAGLDATDLITRYREYAQEKVCLHTE</sequence>
<proteinExistence type="predicted"/>
<dbReference type="RefSeq" id="XP_040652431.1">
    <property type="nucleotide sequence ID" value="XM_040788659.1"/>
</dbReference>
<dbReference type="EMBL" id="LHQR01000014">
    <property type="protein sequence ID" value="KXG53896.1"/>
    <property type="molecule type" value="Genomic_DNA"/>
</dbReference>
<evidence type="ECO:0000313" key="3">
    <source>
        <dbReference type="Proteomes" id="UP000070168"/>
    </source>
</evidence>
<keyword evidence="1" id="KW-0472">Membrane</keyword>
<dbReference type="OMA" id="YKFPMWV"/>
<name>A0A135LY57_PENPA</name>
<dbReference type="STRING" id="5078.A0A135LY57"/>
<evidence type="ECO:0000313" key="2">
    <source>
        <dbReference type="EMBL" id="KXG53896.1"/>
    </source>
</evidence>
<dbReference type="AlphaFoldDB" id="A0A135LY57"/>
<reference evidence="2 3" key="1">
    <citation type="journal article" date="2016" name="BMC Genomics">
        <title>Genome sequencing and secondary metabolism of the postharvest pathogen Penicillium griseofulvum.</title>
        <authorList>
            <person name="Banani H."/>
            <person name="Marcet-Houben M."/>
            <person name="Ballester A.R."/>
            <person name="Abbruscato P."/>
            <person name="Gonzalez-Candelas L."/>
            <person name="Gabaldon T."/>
            <person name="Spadaro D."/>
        </authorList>
    </citation>
    <scope>NUCLEOTIDE SEQUENCE [LARGE SCALE GENOMIC DNA]</scope>
    <source>
        <strain evidence="2 3">PG3</strain>
    </source>
</reference>
<keyword evidence="1" id="KW-1133">Transmembrane helix</keyword>
<accession>A0A135LY57</accession>
<keyword evidence="3" id="KW-1185">Reference proteome</keyword>
<protein>
    <submittedName>
        <fullName evidence="2">Uncharacterized protein</fullName>
    </submittedName>
</protein>
<feature type="transmembrane region" description="Helical" evidence="1">
    <location>
        <begin position="33"/>
        <end position="53"/>
    </location>
</feature>
<keyword evidence="1" id="KW-0812">Transmembrane</keyword>
<organism evidence="2 3">
    <name type="scientific">Penicillium patulum</name>
    <name type="common">Penicillium griseofulvum</name>
    <dbReference type="NCBI Taxonomy" id="5078"/>
    <lineage>
        <taxon>Eukaryota</taxon>
        <taxon>Fungi</taxon>
        <taxon>Dikarya</taxon>
        <taxon>Ascomycota</taxon>
        <taxon>Pezizomycotina</taxon>
        <taxon>Eurotiomycetes</taxon>
        <taxon>Eurotiomycetidae</taxon>
        <taxon>Eurotiales</taxon>
        <taxon>Aspergillaceae</taxon>
        <taxon>Penicillium</taxon>
    </lineage>
</organism>
<evidence type="ECO:0000256" key="1">
    <source>
        <dbReference type="SAM" id="Phobius"/>
    </source>
</evidence>
<dbReference type="Proteomes" id="UP000070168">
    <property type="component" value="Unassembled WGS sequence"/>
</dbReference>
<dbReference type="GeneID" id="63703959"/>
<comment type="caution">
    <text evidence="2">The sequence shown here is derived from an EMBL/GenBank/DDBJ whole genome shotgun (WGS) entry which is preliminary data.</text>
</comment>
<dbReference type="OrthoDB" id="5593235at2759"/>